<evidence type="ECO:0000313" key="6">
    <source>
        <dbReference type="Proteomes" id="UP000224567"/>
    </source>
</evidence>
<dbReference type="AlphaFoldDB" id="A0A2G2VJ84"/>
<comment type="caution">
    <text evidence="5">The sequence shown here is derived from an EMBL/GenBank/DDBJ whole genome shotgun (WGS) entry which is preliminary data.</text>
</comment>
<dbReference type="InterPro" id="IPR032675">
    <property type="entry name" value="LRR_dom_sf"/>
</dbReference>
<dbReference type="Pfam" id="PF23598">
    <property type="entry name" value="LRR_14"/>
    <property type="match status" value="1"/>
</dbReference>
<dbReference type="EMBL" id="MLFT02000012">
    <property type="protein sequence ID" value="PHT33036.1"/>
    <property type="molecule type" value="Genomic_DNA"/>
</dbReference>
<evidence type="ECO:0000313" key="5">
    <source>
        <dbReference type="EMBL" id="PHT33036.1"/>
    </source>
</evidence>
<evidence type="ECO:0000256" key="2">
    <source>
        <dbReference type="ARBA" id="ARBA00022737"/>
    </source>
</evidence>
<reference evidence="5 6" key="1">
    <citation type="journal article" date="2017" name="Genome Biol.">
        <title>New reference genome sequences of hot pepper reveal the massive evolution of plant disease-resistance genes by retroduplication.</title>
        <authorList>
            <person name="Kim S."/>
            <person name="Park J."/>
            <person name="Yeom S.I."/>
            <person name="Kim Y.M."/>
            <person name="Seo E."/>
            <person name="Kim K.T."/>
            <person name="Kim M.S."/>
            <person name="Lee J.M."/>
            <person name="Cheong K."/>
            <person name="Shin H.S."/>
            <person name="Kim S.B."/>
            <person name="Han K."/>
            <person name="Lee J."/>
            <person name="Park M."/>
            <person name="Lee H.A."/>
            <person name="Lee H.Y."/>
            <person name="Lee Y."/>
            <person name="Oh S."/>
            <person name="Lee J.H."/>
            <person name="Choi E."/>
            <person name="Choi E."/>
            <person name="Lee S.E."/>
            <person name="Jeon J."/>
            <person name="Kim H."/>
            <person name="Choi G."/>
            <person name="Song H."/>
            <person name="Lee J."/>
            <person name="Lee S.C."/>
            <person name="Kwon J.K."/>
            <person name="Lee H.Y."/>
            <person name="Koo N."/>
            <person name="Hong Y."/>
            <person name="Kim R.W."/>
            <person name="Kang W.H."/>
            <person name="Huh J.H."/>
            <person name="Kang B.C."/>
            <person name="Yang T.J."/>
            <person name="Lee Y.H."/>
            <person name="Bennetzen J.L."/>
            <person name="Choi D."/>
        </authorList>
    </citation>
    <scope>NUCLEOTIDE SEQUENCE [LARGE SCALE GENOMIC DNA]</scope>
    <source>
        <strain evidence="6">cv. PBC81</strain>
    </source>
</reference>
<keyword evidence="2" id="KW-0677">Repeat</keyword>
<accession>A0A2G2VJ84</accession>
<dbReference type="PANTHER" id="PTHR47186:SF63">
    <property type="entry name" value="C-JID DOMAIN-CONTAINING PROTEIN"/>
    <property type="match status" value="1"/>
</dbReference>
<dbReference type="Pfam" id="PF20160">
    <property type="entry name" value="C-JID"/>
    <property type="match status" value="1"/>
</dbReference>
<evidence type="ECO:0000259" key="4">
    <source>
        <dbReference type="Pfam" id="PF23598"/>
    </source>
</evidence>
<keyword evidence="6" id="KW-1185">Reference proteome</keyword>
<gene>
    <name evidence="5" type="ORF">CQW23_29373</name>
</gene>
<dbReference type="SUPFAM" id="SSF52058">
    <property type="entry name" value="L domain-like"/>
    <property type="match status" value="1"/>
</dbReference>
<dbReference type="Proteomes" id="UP000224567">
    <property type="component" value="Unassembled WGS sequence"/>
</dbReference>
<keyword evidence="1" id="KW-0433">Leucine-rich repeat</keyword>
<dbReference type="InterPro" id="IPR045344">
    <property type="entry name" value="C-JID"/>
</dbReference>
<organism evidence="5 6">
    <name type="scientific">Capsicum baccatum</name>
    <name type="common">Peruvian pepper</name>
    <dbReference type="NCBI Taxonomy" id="33114"/>
    <lineage>
        <taxon>Eukaryota</taxon>
        <taxon>Viridiplantae</taxon>
        <taxon>Streptophyta</taxon>
        <taxon>Embryophyta</taxon>
        <taxon>Tracheophyta</taxon>
        <taxon>Spermatophyta</taxon>
        <taxon>Magnoliopsida</taxon>
        <taxon>eudicotyledons</taxon>
        <taxon>Gunneridae</taxon>
        <taxon>Pentapetalae</taxon>
        <taxon>asterids</taxon>
        <taxon>lamiids</taxon>
        <taxon>Solanales</taxon>
        <taxon>Solanaceae</taxon>
        <taxon>Solanoideae</taxon>
        <taxon>Capsiceae</taxon>
        <taxon>Capsicum</taxon>
    </lineage>
</organism>
<sequence length="557" mass="63627">MESLQLIDLNNCPKLDAFPEINGDMHCLKKLTLNSTGIRELPSSIGNLSGLYDINLNGCEDLVSLPNSLCNLMNLQFLCLRGCKKLEKLPDNIGDMQELEILYATETAISQPPTSITKLGKLTDLRFSYVLQHSSSFILHELSGLSSLTDLHLSNLNILAGLPEELGSLLFLDELNLSGSNISCLPKSIKQLLQLQRLDVQFCQNLKELPGEQLPPNLTDLYLDYHLFLKSIRDLVTKCLKLHVLSVSRCGHEESEYGTVSTSRVNVLKSLQQLIRTCIQCDFQQRDFFLISFPEVRSPEMFSYQFINKYQISIDVNPSWYTDKFMGFTICYGCNTIGVSVVATLVCKSDPERKHSLKYVIKCWFKSSVMCFIYIPFETLWHAPGNKEEKKNPNDYYLFEVKAFKLHDELLVLLKWVKVTHWLRNGMTQLYQSLQGSPSMKLDVALLILLYINLARLTPLLSRLLKELDLEDQSGRVLSWYCVIKIYMARVMPVYVPTVDGISTVDFDPNLLRTRYALILWHNGSRKEEEKAQSDDEASMRPPRNIGITEDIEVHDI</sequence>
<proteinExistence type="predicted"/>
<dbReference type="InterPro" id="IPR055414">
    <property type="entry name" value="LRR_R13L4/SHOC2-like"/>
</dbReference>
<reference evidence="6" key="2">
    <citation type="journal article" date="2017" name="J. Anim. Genet.">
        <title>Multiple reference genome sequences of hot pepper reveal the massive evolution of plant disease resistance genes by retroduplication.</title>
        <authorList>
            <person name="Kim S."/>
            <person name="Park J."/>
            <person name="Yeom S.-I."/>
            <person name="Kim Y.-M."/>
            <person name="Seo E."/>
            <person name="Kim K.-T."/>
            <person name="Kim M.-S."/>
            <person name="Lee J.M."/>
            <person name="Cheong K."/>
            <person name="Shin H.-S."/>
            <person name="Kim S.-B."/>
            <person name="Han K."/>
            <person name="Lee J."/>
            <person name="Park M."/>
            <person name="Lee H.-A."/>
            <person name="Lee H.-Y."/>
            <person name="Lee Y."/>
            <person name="Oh S."/>
            <person name="Lee J.H."/>
            <person name="Choi E."/>
            <person name="Choi E."/>
            <person name="Lee S.E."/>
            <person name="Jeon J."/>
            <person name="Kim H."/>
            <person name="Choi G."/>
            <person name="Song H."/>
            <person name="Lee J."/>
            <person name="Lee S.-C."/>
            <person name="Kwon J.-K."/>
            <person name="Lee H.-Y."/>
            <person name="Koo N."/>
            <person name="Hong Y."/>
            <person name="Kim R.W."/>
            <person name="Kang W.-H."/>
            <person name="Huh J.H."/>
            <person name="Kang B.-C."/>
            <person name="Yang T.-J."/>
            <person name="Lee Y.-H."/>
            <person name="Bennetzen J.L."/>
            <person name="Choi D."/>
        </authorList>
    </citation>
    <scope>NUCLEOTIDE SEQUENCE [LARGE SCALE GENOMIC DNA]</scope>
    <source>
        <strain evidence="6">cv. PBC81</strain>
    </source>
</reference>
<evidence type="ECO:0000256" key="1">
    <source>
        <dbReference type="ARBA" id="ARBA00022614"/>
    </source>
</evidence>
<dbReference type="PANTHER" id="PTHR47186">
    <property type="entry name" value="LEUCINE-RICH REPEAT-CONTAINING PROTEIN 57"/>
    <property type="match status" value="1"/>
</dbReference>
<feature type="domain" description="C-JID" evidence="3">
    <location>
        <begin position="294"/>
        <end position="418"/>
    </location>
</feature>
<name>A0A2G2VJ84_CAPBA</name>
<evidence type="ECO:0000259" key="3">
    <source>
        <dbReference type="Pfam" id="PF20160"/>
    </source>
</evidence>
<feature type="domain" description="Disease resistance R13L4/SHOC-2-like LRR" evidence="4">
    <location>
        <begin position="4"/>
        <end position="126"/>
    </location>
</feature>
<dbReference type="OrthoDB" id="1302218at2759"/>
<protein>
    <submittedName>
        <fullName evidence="5">Uncharacterized protein</fullName>
    </submittedName>
</protein>
<dbReference type="STRING" id="33114.A0A2G2VJ84"/>
<dbReference type="Gene3D" id="3.80.10.10">
    <property type="entry name" value="Ribonuclease Inhibitor"/>
    <property type="match status" value="2"/>
</dbReference>